<name>A0A382FZ15_9ZZZZ</name>
<dbReference type="Gene3D" id="3.90.550.10">
    <property type="entry name" value="Spore Coat Polysaccharide Biosynthesis Protein SpsA, Chain A"/>
    <property type="match status" value="1"/>
</dbReference>
<dbReference type="GO" id="GO:0008781">
    <property type="term" value="F:N-acylneuraminate cytidylyltransferase activity"/>
    <property type="evidence" value="ECO:0007669"/>
    <property type="project" value="TreeGrafter"/>
</dbReference>
<gene>
    <name evidence="1" type="ORF">METZ01_LOCUS220351</name>
</gene>
<proteinExistence type="predicted"/>
<dbReference type="Pfam" id="PF02348">
    <property type="entry name" value="CTP_transf_3"/>
    <property type="match status" value="1"/>
</dbReference>
<dbReference type="EMBL" id="UINC01052311">
    <property type="protein sequence ID" value="SVB67497.1"/>
    <property type="molecule type" value="Genomic_DNA"/>
</dbReference>
<dbReference type="AlphaFoldDB" id="A0A382FZ15"/>
<dbReference type="InterPro" id="IPR029044">
    <property type="entry name" value="Nucleotide-diphossugar_trans"/>
</dbReference>
<dbReference type="SUPFAM" id="SSF53448">
    <property type="entry name" value="Nucleotide-diphospho-sugar transferases"/>
    <property type="match status" value="1"/>
</dbReference>
<protein>
    <recommendedName>
        <fullName evidence="2">Acylneuraminate cytidylyltransferase</fullName>
    </recommendedName>
</protein>
<organism evidence="1">
    <name type="scientific">marine metagenome</name>
    <dbReference type="NCBI Taxonomy" id="408172"/>
    <lineage>
        <taxon>unclassified sequences</taxon>
        <taxon>metagenomes</taxon>
        <taxon>ecological metagenomes</taxon>
    </lineage>
</organism>
<evidence type="ECO:0008006" key="2">
    <source>
        <dbReference type="Google" id="ProtNLM"/>
    </source>
</evidence>
<reference evidence="1" key="1">
    <citation type="submission" date="2018-05" db="EMBL/GenBank/DDBJ databases">
        <authorList>
            <person name="Lanie J.A."/>
            <person name="Ng W.-L."/>
            <person name="Kazmierczak K.M."/>
            <person name="Andrzejewski T.M."/>
            <person name="Davidsen T.M."/>
            <person name="Wayne K.J."/>
            <person name="Tettelin H."/>
            <person name="Glass J.I."/>
            <person name="Rusch D."/>
            <person name="Podicherti R."/>
            <person name="Tsui H.-C.T."/>
            <person name="Winkler M.E."/>
        </authorList>
    </citation>
    <scope>NUCLEOTIDE SEQUENCE</scope>
</reference>
<dbReference type="PANTHER" id="PTHR21485:SF6">
    <property type="entry name" value="N-ACYLNEURAMINATE CYTIDYLYLTRANSFERASE-RELATED"/>
    <property type="match status" value="1"/>
</dbReference>
<evidence type="ECO:0000313" key="1">
    <source>
        <dbReference type="EMBL" id="SVB67497.1"/>
    </source>
</evidence>
<dbReference type="CDD" id="cd02513">
    <property type="entry name" value="CMP-NeuAc_Synthase"/>
    <property type="match status" value="1"/>
</dbReference>
<dbReference type="PANTHER" id="PTHR21485">
    <property type="entry name" value="HAD SUPERFAMILY MEMBERS CMAS AND KDSC"/>
    <property type="match status" value="1"/>
</dbReference>
<accession>A0A382FZ15</accession>
<dbReference type="InterPro" id="IPR050793">
    <property type="entry name" value="CMP-NeuNAc_synthase"/>
</dbReference>
<sequence>MKPICFIAARGGSKGVKGKNIKKLGGKPLIAYTIESAKKSKIFSHVIVSTEDKLIAKIAKRFGAEVPFQRPKILATDNASFDDVLLHGIKKLRGLGYDFDVIVNRDCTVPFIKNSDIIGALKLQKEKKCHTVCGVYRQHHNPYFNMMEINKKGFLRFSKKIKKKIANRQDAPIVFQLNGLFVIDVNRFLKYRKLYMPKTLPFEIPPERGFMIDTEFEFEIASLLAKNKVIPTS</sequence>
<dbReference type="InterPro" id="IPR003329">
    <property type="entry name" value="Cytidylyl_trans"/>
</dbReference>